<dbReference type="EMBL" id="CP063361">
    <property type="protein sequence ID" value="UOD30406.1"/>
    <property type="molecule type" value="Genomic_DNA"/>
</dbReference>
<evidence type="ECO:0000313" key="3">
    <source>
        <dbReference type="EMBL" id="UOD30406.1"/>
    </source>
</evidence>
<evidence type="ECO:0000256" key="1">
    <source>
        <dbReference type="SAM" id="MobiDB-lite"/>
    </source>
</evidence>
<feature type="signal peptide" evidence="2">
    <location>
        <begin position="1"/>
        <end position="21"/>
    </location>
</feature>
<accession>A0ABY4A6N2</accession>
<organism evidence="3 4">
    <name type="scientific">Massilia violaceinigra</name>
    <dbReference type="NCBI Taxonomy" id="2045208"/>
    <lineage>
        <taxon>Bacteria</taxon>
        <taxon>Pseudomonadati</taxon>
        <taxon>Pseudomonadota</taxon>
        <taxon>Betaproteobacteria</taxon>
        <taxon>Burkholderiales</taxon>
        <taxon>Oxalobacteraceae</taxon>
        <taxon>Telluria group</taxon>
        <taxon>Massilia</taxon>
    </lineage>
</organism>
<keyword evidence="4" id="KW-1185">Reference proteome</keyword>
<sequence length="208" mass="22095">MNKLLLAMSLLTLGRAGLASAAQDAPAPTEQATPAGQAAPTARAARKARVHTRLRIIDDARVDVRFYRNSTCPDGDGVIATNNASRQAGIFRSNAAVSIGIPETPSLEAMKARMGPLLSKAAYREFVLTPGQPVALQAGYVSVTRANDFTCPFPSYTFVPDQGIDYEMSTGVADGLCWVRLGRIDMAEGRATVVPMPLSESVNCQPAK</sequence>
<feature type="chain" id="PRO_5045817823" evidence="2">
    <location>
        <begin position="22"/>
        <end position="208"/>
    </location>
</feature>
<dbReference type="Proteomes" id="UP000831532">
    <property type="component" value="Chromosome"/>
</dbReference>
<proteinExistence type="predicted"/>
<dbReference type="RefSeq" id="WP_243491626.1">
    <property type="nucleotide sequence ID" value="NZ_CP063361.1"/>
</dbReference>
<feature type="compositionally biased region" description="Low complexity" evidence="1">
    <location>
        <begin position="22"/>
        <end position="43"/>
    </location>
</feature>
<name>A0ABY4A6N2_9BURK</name>
<feature type="region of interest" description="Disordered" evidence="1">
    <location>
        <begin position="22"/>
        <end position="44"/>
    </location>
</feature>
<reference evidence="3 4" key="1">
    <citation type="submission" date="2020-10" db="EMBL/GenBank/DDBJ databases">
        <title>Genome analysis of Massilia species.</title>
        <authorList>
            <person name="Jung D.-H."/>
        </authorList>
    </citation>
    <scope>NUCLEOTIDE SEQUENCE [LARGE SCALE GENOMIC DNA]</scope>
    <source>
        <strain evidence="4">sipir</strain>
    </source>
</reference>
<evidence type="ECO:0000256" key="2">
    <source>
        <dbReference type="SAM" id="SignalP"/>
    </source>
</evidence>
<evidence type="ECO:0000313" key="4">
    <source>
        <dbReference type="Proteomes" id="UP000831532"/>
    </source>
</evidence>
<protein>
    <submittedName>
        <fullName evidence="3">Uncharacterized protein</fullName>
    </submittedName>
</protein>
<gene>
    <name evidence="3" type="ORF">INH39_01195</name>
</gene>
<keyword evidence="2" id="KW-0732">Signal</keyword>